<feature type="compositionally biased region" description="Acidic residues" evidence="7">
    <location>
        <begin position="166"/>
        <end position="176"/>
    </location>
</feature>
<evidence type="ECO:0000256" key="4">
    <source>
        <dbReference type="ARBA" id="ARBA00022753"/>
    </source>
</evidence>
<organism evidence="8 9">
    <name type="scientific">Saxophila tyrrhenica</name>
    <dbReference type="NCBI Taxonomy" id="1690608"/>
    <lineage>
        <taxon>Eukaryota</taxon>
        <taxon>Fungi</taxon>
        <taxon>Dikarya</taxon>
        <taxon>Ascomycota</taxon>
        <taxon>Pezizomycotina</taxon>
        <taxon>Dothideomycetes</taxon>
        <taxon>Dothideomycetidae</taxon>
        <taxon>Mycosphaerellales</taxon>
        <taxon>Extremaceae</taxon>
        <taxon>Saxophila</taxon>
    </lineage>
</organism>
<dbReference type="GO" id="GO:0015031">
    <property type="term" value="P:protein transport"/>
    <property type="evidence" value="ECO:0007669"/>
    <property type="project" value="UniProtKB-KW"/>
</dbReference>
<evidence type="ECO:0000256" key="5">
    <source>
        <dbReference type="ARBA" id="ARBA00022927"/>
    </source>
</evidence>
<dbReference type="GO" id="GO:0005771">
    <property type="term" value="C:multivesicular body"/>
    <property type="evidence" value="ECO:0007669"/>
    <property type="project" value="TreeGrafter"/>
</dbReference>
<dbReference type="GO" id="GO:0032511">
    <property type="term" value="P:late endosome to vacuole transport via multivesicular body sorting pathway"/>
    <property type="evidence" value="ECO:0007669"/>
    <property type="project" value="TreeGrafter"/>
</dbReference>
<evidence type="ECO:0000256" key="3">
    <source>
        <dbReference type="ARBA" id="ARBA00022448"/>
    </source>
</evidence>
<dbReference type="Gene3D" id="1.10.287.1060">
    <property type="entry name" value="ESAT-6-like"/>
    <property type="match status" value="1"/>
</dbReference>
<dbReference type="RefSeq" id="XP_064657918.1">
    <property type="nucleotide sequence ID" value="XM_064804117.1"/>
</dbReference>
<dbReference type="PANTHER" id="PTHR22761:SF5">
    <property type="entry name" value="CHARGED MULTIVESICULAR BODY PROTEIN 6"/>
    <property type="match status" value="1"/>
</dbReference>
<evidence type="ECO:0000313" key="8">
    <source>
        <dbReference type="EMBL" id="KAK5168308.1"/>
    </source>
</evidence>
<evidence type="ECO:0000256" key="2">
    <source>
        <dbReference type="ARBA" id="ARBA00006190"/>
    </source>
</evidence>
<keyword evidence="6" id="KW-0472">Membrane</keyword>
<proteinExistence type="inferred from homology"/>
<dbReference type="Pfam" id="PF03357">
    <property type="entry name" value="Snf7"/>
    <property type="match status" value="1"/>
</dbReference>
<keyword evidence="4" id="KW-0967">Endosome</keyword>
<sequence length="228" mass="25476">MGNSGSSNKISAQDRYVLPEASESAASSLTDSAILDMKNQRDKLQQYQKRIAVITSREHDIAKECLRTGNKQRALLALRRKKYQESLLAKTDQQLAQLEALTSDVEFALVQKDVVYGLQQGTAVLKEIHKEMGGLEKVEMIMGESEEAQAYQKEINEMLGGKMSNQDEDEVEDELEAMEREAAAVPSMPDAPTAVREDLPDVPQETPEEKAKRRRKERAARQSEPIAA</sequence>
<evidence type="ECO:0000256" key="7">
    <source>
        <dbReference type="SAM" id="MobiDB-lite"/>
    </source>
</evidence>
<comment type="caution">
    <text evidence="8">The sequence shown here is derived from an EMBL/GenBank/DDBJ whole genome shotgun (WGS) entry which is preliminary data.</text>
</comment>
<name>A0AAV9P9V7_9PEZI</name>
<dbReference type="EMBL" id="JAVRRT010000010">
    <property type="protein sequence ID" value="KAK5168308.1"/>
    <property type="molecule type" value="Genomic_DNA"/>
</dbReference>
<dbReference type="PANTHER" id="PTHR22761">
    <property type="entry name" value="CHARGED MULTIVESICULAR BODY PROTEIN"/>
    <property type="match status" value="1"/>
</dbReference>
<comment type="subcellular location">
    <subcellularLocation>
        <location evidence="1">Endosome membrane</location>
    </subcellularLocation>
</comment>
<evidence type="ECO:0000256" key="1">
    <source>
        <dbReference type="ARBA" id="ARBA00004608"/>
    </source>
</evidence>
<dbReference type="Proteomes" id="UP001337655">
    <property type="component" value="Unassembled WGS sequence"/>
</dbReference>
<keyword evidence="3" id="KW-0813">Transport</keyword>
<accession>A0AAV9P9V7</accession>
<dbReference type="InterPro" id="IPR005024">
    <property type="entry name" value="Snf7_fam"/>
</dbReference>
<dbReference type="AlphaFoldDB" id="A0AAV9P9V7"/>
<comment type="similarity">
    <text evidence="2">Belongs to the SNF7 family.</text>
</comment>
<evidence type="ECO:0000256" key="6">
    <source>
        <dbReference type="ARBA" id="ARBA00023136"/>
    </source>
</evidence>
<keyword evidence="5" id="KW-0653">Protein transport</keyword>
<evidence type="ECO:0000313" key="9">
    <source>
        <dbReference type="Proteomes" id="UP001337655"/>
    </source>
</evidence>
<keyword evidence="9" id="KW-1185">Reference proteome</keyword>
<feature type="region of interest" description="Disordered" evidence="7">
    <location>
        <begin position="160"/>
        <end position="228"/>
    </location>
</feature>
<protein>
    <submittedName>
        <fullName evidence="8">Vacuolar protein sorting-associated protein 20</fullName>
    </submittedName>
</protein>
<dbReference type="GO" id="GO:0006900">
    <property type="term" value="P:vesicle budding from membrane"/>
    <property type="evidence" value="ECO:0007669"/>
    <property type="project" value="TreeGrafter"/>
</dbReference>
<dbReference type="GO" id="GO:0000815">
    <property type="term" value="C:ESCRT III complex"/>
    <property type="evidence" value="ECO:0007669"/>
    <property type="project" value="TreeGrafter"/>
</dbReference>
<reference evidence="8 9" key="1">
    <citation type="submission" date="2023-08" db="EMBL/GenBank/DDBJ databases">
        <title>Black Yeasts Isolated from many extreme environments.</title>
        <authorList>
            <person name="Coleine C."/>
            <person name="Stajich J.E."/>
            <person name="Selbmann L."/>
        </authorList>
    </citation>
    <scope>NUCLEOTIDE SEQUENCE [LARGE SCALE GENOMIC DNA]</scope>
    <source>
        <strain evidence="8 9">CCFEE 5935</strain>
    </source>
</reference>
<gene>
    <name evidence="8" type="primary">VPS20</name>
    <name evidence="8" type="ORF">LTR77_006877</name>
</gene>
<dbReference type="GeneID" id="89928216"/>